<evidence type="ECO:0000313" key="3">
    <source>
        <dbReference type="Proteomes" id="UP000009315"/>
    </source>
</evidence>
<feature type="chain" id="PRO_5010263074" evidence="1">
    <location>
        <begin position="22"/>
        <end position="172"/>
    </location>
</feature>
<feature type="signal peptide" evidence="1">
    <location>
        <begin position="1"/>
        <end position="21"/>
    </location>
</feature>
<dbReference type="STRING" id="1121428.DESHY_110341"/>
<gene>
    <name evidence="2" type="ORF">DESHY_110341</name>
</gene>
<reference evidence="2 3" key="1">
    <citation type="journal article" date="2013" name="Genome Announc.">
        <title>Genome Sequence of the Sulfate-Reducing Bacterium Desulfotomaculum hydrothermale Lam5(T).</title>
        <authorList>
            <person name="Amin O."/>
            <person name="Fardeau M.L."/>
            <person name="Valette O."/>
            <person name="Hirschler-Rea A."/>
            <person name="Barbe V."/>
            <person name="Medigue C."/>
            <person name="Vacherie B."/>
            <person name="Ollivier B."/>
            <person name="Bertin P.N."/>
            <person name="Dolla A."/>
        </authorList>
    </citation>
    <scope>NUCLEOTIDE SEQUENCE [LARGE SCALE GENOMIC DNA]</scope>
    <source>
        <strain evidence="3">Lam5 / DSM 18033</strain>
    </source>
</reference>
<keyword evidence="1" id="KW-0732">Signal</keyword>
<dbReference type="EMBL" id="CAOS01000003">
    <property type="protein sequence ID" value="CCO07397.1"/>
    <property type="molecule type" value="Genomic_DNA"/>
</dbReference>
<accession>K8DXL2</accession>
<evidence type="ECO:0000256" key="1">
    <source>
        <dbReference type="SAM" id="SignalP"/>
    </source>
</evidence>
<proteinExistence type="predicted"/>
<sequence length="172" mass="19596">MMRKIVILMLIIIATSSLAFGAEKSLEPQSINKKHKLTRQEIKSQLLAQQELIKNNRLQEQQLKKELAQKNYEVKQQIKLLLRKNHTLTPEKLTLIKDTIIKVKSDLRDLKNTAGNITPILAEYKGHIKNRDLAAAATNLDSIISIQQQRIALLKSLIISLEDLQKCLLVTT</sequence>
<protein>
    <submittedName>
        <fullName evidence="2">Uncharacterized protein</fullName>
    </submittedName>
</protein>
<keyword evidence="3" id="KW-1185">Reference proteome</keyword>
<name>K8DXL2_9FIRM</name>
<organism evidence="2 3">
    <name type="scientific">Desulforamulus hydrothermalis Lam5 = DSM 18033</name>
    <dbReference type="NCBI Taxonomy" id="1121428"/>
    <lineage>
        <taxon>Bacteria</taxon>
        <taxon>Bacillati</taxon>
        <taxon>Bacillota</taxon>
        <taxon>Clostridia</taxon>
        <taxon>Eubacteriales</taxon>
        <taxon>Peptococcaceae</taxon>
        <taxon>Desulforamulus</taxon>
    </lineage>
</organism>
<dbReference type="AlphaFoldDB" id="K8DXL2"/>
<evidence type="ECO:0000313" key="2">
    <source>
        <dbReference type="EMBL" id="CCO07397.1"/>
    </source>
</evidence>
<dbReference type="Proteomes" id="UP000009315">
    <property type="component" value="Unassembled WGS sequence"/>
</dbReference>
<comment type="caution">
    <text evidence="2">The sequence shown here is derived from an EMBL/GenBank/DDBJ whole genome shotgun (WGS) entry which is preliminary data.</text>
</comment>